<dbReference type="RefSeq" id="WP_128237519.1">
    <property type="nucleotide sequence ID" value="NZ_SAUX01000013.1"/>
</dbReference>
<evidence type="ECO:0000313" key="1">
    <source>
        <dbReference type="EMBL" id="RWR28800.1"/>
    </source>
</evidence>
<reference evidence="1 2" key="1">
    <citation type="submission" date="2019-01" db="EMBL/GenBank/DDBJ databases">
        <title>Sinorhodobacter populi sp. nov. isolated from the symptomatic bark tissue of Populus euramericana canker.</title>
        <authorList>
            <person name="Xu G."/>
        </authorList>
    </citation>
    <scope>NUCLEOTIDE SEQUENCE [LARGE SCALE GENOMIC DNA]</scope>
    <source>
        <strain evidence="1 2">D19-10-3-21</strain>
    </source>
</reference>
<name>A0A443K7U9_9RHOB</name>
<dbReference type="EMBL" id="SAUX01000013">
    <property type="protein sequence ID" value="RWR28800.1"/>
    <property type="molecule type" value="Genomic_DNA"/>
</dbReference>
<reference evidence="1 2" key="2">
    <citation type="submission" date="2019-01" db="EMBL/GenBank/DDBJ databases">
        <authorList>
            <person name="Li Y."/>
        </authorList>
    </citation>
    <scope>NUCLEOTIDE SEQUENCE [LARGE SCALE GENOMIC DNA]</scope>
    <source>
        <strain evidence="1 2">D19-10-3-21</strain>
    </source>
</reference>
<protein>
    <submittedName>
        <fullName evidence="1">Uncharacterized protein</fullName>
    </submittedName>
</protein>
<accession>A0A443K7U9</accession>
<proteinExistence type="predicted"/>
<dbReference type="OrthoDB" id="8421408at2"/>
<organism evidence="1 2">
    <name type="scientific">Paenirhodobacter populi</name>
    <dbReference type="NCBI Taxonomy" id="2306993"/>
    <lineage>
        <taxon>Bacteria</taxon>
        <taxon>Pseudomonadati</taxon>
        <taxon>Pseudomonadota</taxon>
        <taxon>Alphaproteobacteria</taxon>
        <taxon>Rhodobacterales</taxon>
        <taxon>Rhodobacter group</taxon>
        <taxon>Paenirhodobacter</taxon>
    </lineage>
</organism>
<dbReference type="AlphaFoldDB" id="A0A443K7U9"/>
<gene>
    <name evidence="1" type="ORF">D2T31_11850</name>
</gene>
<sequence>MRDYVQVLMQGTRKARKPHQCFHCYRTIAPGEAYGFQNNVYDNRAYTLRWHLDCEECANETRNVSDLYGDEGFGPLRDEWCNSGEYDAECNNWRGFFPHVVARMELTDQLRAARAAQKQEGRDDG</sequence>
<comment type="caution">
    <text evidence="1">The sequence shown here is derived from an EMBL/GenBank/DDBJ whole genome shotgun (WGS) entry which is preliminary data.</text>
</comment>
<evidence type="ECO:0000313" key="2">
    <source>
        <dbReference type="Proteomes" id="UP000285295"/>
    </source>
</evidence>
<dbReference type="Proteomes" id="UP000285295">
    <property type="component" value="Unassembled WGS sequence"/>
</dbReference>